<dbReference type="GeneID" id="15803523"/>
<dbReference type="Pfam" id="PF04385">
    <property type="entry name" value="FAINT"/>
    <property type="match status" value="1"/>
</dbReference>
<dbReference type="KEGG" id="beq:BEWA_029190"/>
<evidence type="ECO:0000313" key="2">
    <source>
        <dbReference type="EMBL" id="AFZ80069.1"/>
    </source>
</evidence>
<dbReference type="AlphaFoldDB" id="L0AYU8"/>
<feature type="chain" id="PRO_5003939915" evidence="1">
    <location>
        <begin position="19"/>
        <end position="454"/>
    </location>
</feature>
<keyword evidence="1" id="KW-0732">Signal</keyword>
<name>L0AYU8_THEEQ</name>
<dbReference type="InterPro" id="IPR007480">
    <property type="entry name" value="DUF529"/>
</dbReference>
<evidence type="ECO:0000313" key="3">
    <source>
        <dbReference type="Proteomes" id="UP000031512"/>
    </source>
</evidence>
<evidence type="ECO:0000256" key="1">
    <source>
        <dbReference type="SAM" id="SignalP"/>
    </source>
</evidence>
<dbReference type="VEuPathDB" id="PiroplasmaDB:BEWA_029190"/>
<sequence length="454" mass="50829">MRLFSLLYVAFLAGQCICRSLIGGNANVNAVQSGLVESTPVVAETKTVKLDVADVDGNVFSIEESFSGGVPLKTVTPKDGVLISSVMDGGVELWKGLDKEHGQKVMIYYDGESPASVVVNFVKADGTKPWRCYSVQDDGWEVVREEDHEKLLEKLKKKASENVTSPPGTIDINNPDREQCDCFYHLFYATSIKLTVPKKDVAVAKIVRGSETLWTLPSGEKVDHVRAYLNESNEPELILIVTTVSTTMNITYLELKDGKWIPCNNYHGKIANLRKIGTWKANFELDLASTTETTECTIFEVDLLGVTTKHFYPKAEYTAITVKDGGKYVWTHSGSVYTAGNKPSFDGHRYYCRYCIIYKHGDKELLETVVVENSSTRHNYFEKTDTEWKEIKKEDYDKKIEEMTGISTVKISDPATKVQTNSQDSINTALESIKVTEQDSTIESQYTLRPEPKS</sequence>
<gene>
    <name evidence="2" type="ORF">BEWA_029190</name>
</gene>
<reference evidence="2 3" key="1">
    <citation type="journal article" date="2012" name="BMC Genomics">
        <title>Comparative genomic analysis and phylogenetic position of Theileria equi.</title>
        <authorList>
            <person name="Kappmeyer L.S."/>
            <person name="Thiagarajan M."/>
            <person name="Herndon D.R."/>
            <person name="Ramsay J.D."/>
            <person name="Caler E."/>
            <person name="Djikeng A."/>
            <person name="Gillespie J.J."/>
            <person name="Lau A.O."/>
            <person name="Roalson E.H."/>
            <person name="Silva J.C."/>
            <person name="Silva M.G."/>
            <person name="Suarez C.E."/>
            <person name="Ueti M.W."/>
            <person name="Nene V.M."/>
            <person name="Mealey R.H."/>
            <person name="Knowles D.P."/>
            <person name="Brayton K.A."/>
        </authorList>
    </citation>
    <scope>NUCLEOTIDE SEQUENCE [LARGE SCALE GENOMIC DNA]</scope>
    <source>
        <strain evidence="2 3">WA</strain>
    </source>
</reference>
<dbReference type="EMBL" id="CP001669">
    <property type="protein sequence ID" value="AFZ80069.1"/>
    <property type="molecule type" value="Genomic_DNA"/>
</dbReference>
<organism evidence="2 3">
    <name type="scientific">Theileria equi strain WA</name>
    <dbReference type="NCBI Taxonomy" id="1537102"/>
    <lineage>
        <taxon>Eukaryota</taxon>
        <taxon>Sar</taxon>
        <taxon>Alveolata</taxon>
        <taxon>Apicomplexa</taxon>
        <taxon>Aconoidasida</taxon>
        <taxon>Piroplasmida</taxon>
        <taxon>Theileriidae</taxon>
        <taxon>Theileria</taxon>
    </lineage>
</organism>
<dbReference type="OrthoDB" id="362334at2759"/>
<dbReference type="RefSeq" id="XP_004829735.1">
    <property type="nucleotide sequence ID" value="XM_004829678.1"/>
</dbReference>
<feature type="signal peptide" evidence="1">
    <location>
        <begin position="1"/>
        <end position="18"/>
    </location>
</feature>
<dbReference type="Proteomes" id="UP000031512">
    <property type="component" value="Chromosome 1"/>
</dbReference>
<protein>
    <submittedName>
        <fullName evidence="2">Signal peptide-containing protein</fullName>
    </submittedName>
</protein>
<keyword evidence="3" id="KW-1185">Reference proteome</keyword>
<accession>L0AYU8</accession>
<proteinExistence type="predicted"/>